<dbReference type="EMBL" id="RQTK01000360">
    <property type="protein sequence ID" value="RUS81026.1"/>
    <property type="molecule type" value="Genomic_DNA"/>
</dbReference>
<reference evidence="2 3" key="1">
    <citation type="submission" date="2019-01" db="EMBL/GenBank/DDBJ databases">
        <title>A draft genome assembly of the solar-powered sea slug Elysia chlorotica.</title>
        <authorList>
            <person name="Cai H."/>
            <person name="Li Q."/>
            <person name="Fang X."/>
            <person name="Li J."/>
            <person name="Curtis N.E."/>
            <person name="Altenburger A."/>
            <person name="Shibata T."/>
            <person name="Feng M."/>
            <person name="Maeda T."/>
            <person name="Schwartz J.A."/>
            <person name="Shigenobu S."/>
            <person name="Lundholm N."/>
            <person name="Nishiyama T."/>
            <person name="Yang H."/>
            <person name="Hasebe M."/>
            <person name="Li S."/>
            <person name="Pierce S.K."/>
            <person name="Wang J."/>
        </authorList>
    </citation>
    <scope>NUCLEOTIDE SEQUENCE [LARGE SCALE GENOMIC DNA]</scope>
    <source>
        <strain evidence="2">EC2010</strain>
        <tissue evidence="2">Whole organism of an adult</tissue>
    </source>
</reference>
<sequence length="204" mass="23233">QNASVNTHQGPGQDEVRNCVRGCIFALEDYSNEKEYELGELTTPTVVAQSLTHSSVTLRWHTPLVPNVTFKMHKRMLDWDSGWHLHPHTEFRADRLIVLTELQPYVTYRFKVVALISSLPKYIQESNETVQIATKAYGVPSTAPQIRYVTTPSPTVISLAWQPPRFTNNRLISYKIQLRPVGPDEKSQVSTTINGKLISTMLWK</sequence>
<feature type="non-terminal residue" evidence="2">
    <location>
        <position position="1"/>
    </location>
</feature>
<feature type="non-terminal residue" evidence="2">
    <location>
        <position position="204"/>
    </location>
</feature>
<protein>
    <recommendedName>
        <fullName evidence="1">Fibronectin type-III domain-containing protein</fullName>
    </recommendedName>
</protein>
<feature type="domain" description="Fibronectin type-III" evidence="1">
    <location>
        <begin position="40"/>
        <end position="137"/>
    </location>
</feature>
<dbReference type="OrthoDB" id="65481at2759"/>
<feature type="domain" description="Fibronectin type-III" evidence="1">
    <location>
        <begin position="143"/>
        <end position="204"/>
    </location>
</feature>
<organism evidence="2 3">
    <name type="scientific">Elysia chlorotica</name>
    <name type="common">Eastern emerald elysia</name>
    <name type="synonym">Sea slug</name>
    <dbReference type="NCBI Taxonomy" id="188477"/>
    <lineage>
        <taxon>Eukaryota</taxon>
        <taxon>Metazoa</taxon>
        <taxon>Spiralia</taxon>
        <taxon>Lophotrochozoa</taxon>
        <taxon>Mollusca</taxon>
        <taxon>Gastropoda</taxon>
        <taxon>Heterobranchia</taxon>
        <taxon>Euthyneura</taxon>
        <taxon>Panpulmonata</taxon>
        <taxon>Sacoglossa</taxon>
        <taxon>Placobranchoidea</taxon>
        <taxon>Plakobranchidae</taxon>
        <taxon>Elysia</taxon>
    </lineage>
</organism>
<evidence type="ECO:0000313" key="3">
    <source>
        <dbReference type="Proteomes" id="UP000271974"/>
    </source>
</evidence>
<dbReference type="InterPro" id="IPR013783">
    <property type="entry name" value="Ig-like_fold"/>
</dbReference>
<accession>A0A433THP4</accession>
<dbReference type="Proteomes" id="UP000271974">
    <property type="component" value="Unassembled WGS sequence"/>
</dbReference>
<evidence type="ECO:0000259" key="1">
    <source>
        <dbReference type="PROSITE" id="PS50853"/>
    </source>
</evidence>
<proteinExistence type="predicted"/>
<dbReference type="InterPro" id="IPR036116">
    <property type="entry name" value="FN3_sf"/>
</dbReference>
<keyword evidence="3" id="KW-1185">Reference proteome</keyword>
<dbReference type="InterPro" id="IPR003961">
    <property type="entry name" value="FN3_dom"/>
</dbReference>
<dbReference type="SUPFAM" id="SSF49265">
    <property type="entry name" value="Fibronectin type III"/>
    <property type="match status" value="1"/>
</dbReference>
<dbReference type="AlphaFoldDB" id="A0A433THP4"/>
<comment type="caution">
    <text evidence="2">The sequence shown here is derived from an EMBL/GenBank/DDBJ whole genome shotgun (WGS) entry which is preliminary data.</text>
</comment>
<dbReference type="STRING" id="188477.A0A433THP4"/>
<dbReference type="PROSITE" id="PS50853">
    <property type="entry name" value="FN3"/>
    <property type="match status" value="2"/>
</dbReference>
<evidence type="ECO:0000313" key="2">
    <source>
        <dbReference type="EMBL" id="RUS81026.1"/>
    </source>
</evidence>
<dbReference type="Gene3D" id="2.60.40.10">
    <property type="entry name" value="Immunoglobulins"/>
    <property type="match status" value="2"/>
</dbReference>
<name>A0A433THP4_ELYCH</name>
<dbReference type="CDD" id="cd00063">
    <property type="entry name" value="FN3"/>
    <property type="match status" value="2"/>
</dbReference>
<gene>
    <name evidence="2" type="ORF">EGW08_011231</name>
</gene>